<evidence type="ECO:0008006" key="4">
    <source>
        <dbReference type="Google" id="ProtNLM"/>
    </source>
</evidence>
<organism evidence="2 3">
    <name type="scientific">Deinococcus taklimakanensis</name>
    <dbReference type="NCBI Taxonomy" id="536443"/>
    <lineage>
        <taxon>Bacteria</taxon>
        <taxon>Thermotogati</taxon>
        <taxon>Deinococcota</taxon>
        <taxon>Deinococci</taxon>
        <taxon>Deinococcales</taxon>
        <taxon>Deinococcaceae</taxon>
        <taxon>Deinococcus</taxon>
    </lineage>
</organism>
<dbReference type="RefSeq" id="WP_386846102.1">
    <property type="nucleotide sequence ID" value="NZ_JBHUMK010000052.1"/>
</dbReference>
<proteinExistence type="predicted"/>
<accession>A0ABW5P4B6</accession>
<evidence type="ECO:0000313" key="2">
    <source>
        <dbReference type="EMBL" id="MFD2610151.1"/>
    </source>
</evidence>
<name>A0ABW5P4B6_9DEIO</name>
<sequence>MLLYGPTGDLLESSDDPETSRERGWREGGPGTLTNTSYVYGVNRDEVRRRTRRAFFTNELFGTAVEIAAALLIGDEFSYGELNMDRAGREVLDGFWTENDLAQLLPARLVTEYLLDGELCAVFPPEAETSPDLPAPIVHLDMDRSVRVGADITGPHTVETTGADGRTLRWSQGEFVFTAHNALWNDPRGWPVAMRAVGPAEAYLTLLQHRLNTHDLQGRILGVQTVFVDRNDPHSRAAFEAKRSAYRSMPRRGGILTLAKVEGKDGQVISDEINFMTPAAGAANAQADARNFVRLTALAILGMPEHYLGEGGAVTRTTADSMTLPAIRGVKRIHAALRRHLDRLFRLELQRRHGPDRLYSVSTYEVQPDGVTRKRRTKRVRASQIEVPWVFPQVTQDNLADLITRAEAAARNGWASPQSLSASLGFDPAAEAELMAAAGRHFGQPDPTAARPTAPPTPGGDPNAEDPTQQPPE</sequence>
<reference evidence="3" key="1">
    <citation type="journal article" date="2019" name="Int. J. Syst. Evol. Microbiol.">
        <title>The Global Catalogue of Microorganisms (GCM) 10K type strain sequencing project: providing services to taxonomists for standard genome sequencing and annotation.</title>
        <authorList>
            <consortium name="The Broad Institute Genomics Platform"/>
            <consortium name="The Broad Institute Genome Sequencing Center for Infectious Disease"/>
            <person name="Wu L."/>
            <person name="Ma J."/>
        </authorList>
    </citation>
    <scope>NUCLEOTIDE SEQUENCE [LARGE SCALE GENOMIC DNA]</scope>
    <source>
        <strain evidence="3">KCTC 33842</strain>
    </source>
</reference>
<feature type="region of interest" description="Disordered" evidence="1">
    <location>
        <begin position="435"/>
        <end position="473"/>
    </location>
</feature>
<evidence type="ECO:0000313" key="3">
    <source>
        <dbReference type="Proteomes" id="UP001597475"/>
    </source>
</evidence>
<feature type="region of interest" description="Disordered" evidence="1">
    <location>
        <begin position="1"/>
        <end position="32"/>
    </location>
</feature>
<dbReference type="Proteomes" id="UP001597475">
    <property type="component" value="Unassembled WGS sequence"/>
</dbReference>
<evidence type="ECO:0000256" key="1">
    <source>
        <dbReference type="SAM" id="MobiDB-lite"/>
    </source>
</evidence>
<dbReference type="EMBL" id="JBHUMK010000052">
    <property type="protein sequence ID" value="MFD2610151.1"/>
    <property type="molecule type" value="Genomic_DNA"/>
</dbReference>
<gene>
    <name evidence="2" type="ORF">ACFSR9_11980</name>
</gene>
<comment type="caution">
    <text evidence="2">The sequence shown here is derived from an EMBL/GenBank/DDBJ whole genome shotgun (WGS) entry which is preliminary data.</text>
</comment>
<protein>
    <recommendedName>
        <fullName evidence="4">Phage portal protein</fullName>
    </recommendedName>
</protein>
<keyword evidence="3" id="KW-1185">Reference proteome</keyword>